<sequence length="110" mass="12026">MEFFADLAFATRLLQSHKASIAEQASNAVQTNMVPQASNACHVNNLIPLQLFEEQTGQLHCLLYSSEDHDRASTVKDELEMSPMLECEVPSTKEGKEESTPSGSKGSISL</sequence>
<evidence type="ECO:0000313" key="2">
    <source>
        <dbReference type="EMBL" id="OXU31729.1"/>
    </source>
</evidence>
<evidence type="ECO:0000313" key="3">
    <source>
        <dbReference type="Proteomes" id="UP000215335"/>
    </source>
</evidence>
<organism evidence="2 3">
    <name type="scientific">Trichomalopsis sarcophagae</name>
    <dbReference type="NCBI Taxonomy" id="543379"/>
    <lineage>
        <taxon>Eukaryota</taxon>
        <taxon>Metazoa</taxon>
        <taxon>Ecdysozoa</taxon>
        <taxon>Arthropoda</taxon>
        <taxon>Hexapoda</taxon>
        <taxon>Insecta</taxon>
        <taxon>Pterygota</taxon>
        <taxon>Neoptera</taxon>
        <taxon>Endopterygota</taxon>
        <taxon>Hymenoptera</taxon>
        <taxon>Apocrita</taxon>
        <taxon>Proctotrupomorpha</taxon>
        <taxon>Chalcidoidea</taxon>
        <taxon>Pteromalidae</taxon>
        <taxon>Pteromalinae</taxon>
        <taxon>Trichomalopsis</taxon>
    </lineage>
</organism>
<dbReference type="AlphaFoldDB" id="A0A232FMJ3"/>
<comment type="caution">
    <text evidence="2">The sequence shown here is derived from an EMBL/GenBank/DDBJ whole genome shotgun (WGS) entry which is preliminary data.</text>
</comment>
<evidence type="ECO:0000256" key="1">
    <source>
        <dbReference type="SAM" id="MobiDB-lite"/>
    </source>
</evidence>
<reference evidence="2 3" key="1">
    <citation type="journal article" date="2017" name="Curr. Biol.">
        <title>The Evolution of Venom by Co-option of Single-Copy Genes.</title>
        <authorList>
            <person name="Martinson E.O."/>
            <person name="Mrinalini"/>
            <person name="Kelkar Y.D."/>
            <person name="Chang C.H."/>
            <person name="Werren J.H."/>
        </authorList>
    </citation>
    <scope>NUCLEOTIDE SEQUENCE [LARGE SCALE GENOMIC DNA]</scope>
    <source>
        <strain evidence="2 3">Alberta</strain>
        <tissue evidence="2">Whole body</tissue>
    </source>
</reference>
<protein>
    <submittedName>
        <fullName evidence="2">Uncharacterized protein</fullName>
    </submittedName>
</protein>
<dbReference type="Proteomes" id="UP000215335">
    <property type="component" value="Unassembled WGS sequence"/>
</dbReference>
<accession>A0A232FMJ3</accession>
<feature type="region of interest" description="Disordered" evidence="1">
    <location>
        <begin position="76"/>
        <end position="110"/>
    </location>
</feature>
<dbReference type="EMBL" id="NNAY01000035">
    <property type="protein sequence ID" value="OXU31729.1"/>
    <property type="molecule type" value="Genomic_DNA"/>
</dbReference>
<keyword evidence="3" id="KW-1185">Reference proteome</keyword>
<gene>
    <name evidence="2" type="ORF">TSAR_007906</name>
</gene>
<feature type="compositionally biased region" description="Polar residues" evidence="1">
    <location>
        <begin position="100"/>
        <end position="110"/>
    </location>
</feature>
<name>A0A232FMJ3_9HYME</name>
<proteinExistence type="predicted"/>